<evidence type="ECO:0000313" key="2">
    <source>
        <dbReference type="EMBL" id="CAG4645960.1"/>
    </source>
</evidence>
<dbReference type="GO" id="GO:0005739">
    <property type="term" value="C:mitochondrion"/>
    <property type="evidence" value="ECO:0007669"/>
    <property type="project" value="TreeGrafter"/>
</dbReference>
<dbReference type="InterPro" id="IPR045325">
    <property type="entry name" value="TMEM70/TMEM186/TMEM223"/>
</dbReference>
<keyword evidence="1" id="KW-0472">Membrane</keyword>
<evidence type="ECO:0000256" key="1">
    <source>
        <dbReference type="SAM" id="Phobius"/>
    </source>
</evidence>
<dbReference type="InterPro" id="IPR026100">
    <property type="entry name" value="Tmem223"/>
</dbReference>
<organism evidence="2">
    <name type="scientific">Lynceus sp. MCZ IZ 141354</name>
    <dbReference type="NCBI Taxonomy" id="1930659"/>
    <lineage>
        <taxon>Eukaryota</taxon>
        <taxon>Metazoa</taxon>
        <taxon>Ecdysozoa</taxon>
        <taxon>Arthropoda</taxon>
        <taxon>Crustacea</taxon>
        <taxon>Branchiopoda</taxon>
        <taxon>Diplostraca</taxon>
        <taxon>Laevicaudata</taxon>
        <taxon>Lynceidae</taxon>
        <taxon>Lynceus</taxon>
    </lineage>
</organism>
<dbReference type="PANTHER" id="PTHR14549">
    <property type="entry name" value="TRANSMEMBRANE PROTEIN 223"/>
    <property type="match status" value="1"/>
</dbReference>
<feature type="transmembrane region" description="Helical" evidence="1">
    <location>
        <begin position="122"/>
        <end position="143"/>
    </location>
</feature>
<reference evidence="2" key="1">
    <citation type="submission" date="2021-04" db="EMBL/GenBank/DDBJ databases">
        <authorList>
            <person name="Cornetti L."/>
        </authorList>
    </citation>
    <scope>NUCLEOTIDE SEQUENCE</scope>
</reference>
<sequence>MTSFCRLLFTRTSLRFPRLFFQNRLLTTVRTNNQQSPQIPKNTTKYPWEVETNLQHDVILFRYENPKLMRVLNYFAISQFLFWIYLVEFTHSITKDAPVETAKKDISWFKKLALFQNKYKNGIMFLFTAIGTGILLSSWLYSLRVIRLLVLRKGGQTVTFVTYAPFARKRYMDVPLREVSAKLSRAEAKSHLPIKVKGTYGHFSLDSKGEFTNSKLFDATVGLRRF</sequence>
<keyword evidence="1" id="KW-0812">Transmembrane</keyword>
<feature type="transmembrane region" description="Helical" evidence="1">
    <location>
        <begin position="71"/>
        <end position="87"/>
    </location>
</feature>
<dbReference type="EMBL" id="OC989305">
    <property type="protein sequence ID" value="CAG4645960.1"/>
    <property type="molecule type" value="Genomic_DNA"/>
</dbReference>
<accession>A0A9N6WWE2</accession>
<dbReference type="AlphaFoldDB" id="A0A9N6WWE2"/>
<protein>
    <submittedName>
        <fullName evidence="2">EOG090X0JX7</fullName>
    </submittedName>
</protein>
<dbReference type="PANTHER" id="PTHR14549:SF2">
    <property type="entry name" value="TRANSMEMBRANE PROTEIN 223"/>
    <property type="match status" value="1"/>
</dbReference>
<name>A0A9N6WWE2_9CRUS</name>
<dbReference type="Pfam" id="PF06979">
    <property type="entry name" value="TMEM70"/>
    <property type="match status" value="1"/>
</dbReference>
<proteinExistence type="predicted"/>
<gene>
    <name evidence="2" type="primary">EOG090X0JX7</name>
</gene>
<dbReference type="GO" id="GO:0007399">
    <property type="term" value="P:nervous system development"/>
    <property type="evidence" value="ECO:0007669"/>
    <property type="project" value="TreeGrafter"/>
</dbReference>
<keyword evidence="1" id="KW-1133">Transmembrane helix</keyword>